<dbReference type="InterPro" id="IPR052336">
    <property type="entry name" value="MlaD_Phospholipid_Transporter"/>
</dbReference>
<dbReference type="OrthoDB" id="5242071at2"/>
<dbReference type="EMBL" id="MASU01000012">
    <property type="protein sequence ID" value="PXY25471.1"/>
    <property type="molecule type" value="Genomic_DNA"/>
</dbReference>
<comment type="caution">
    <text evidence="3">The sequence shown here is derived from an EMBL/GenBank/DDBJ whole genome shotgun (WGS) entry which is preliminary data.</text>
</comment>
<feature type="domain" description="Mce/MlaD" evidence="2">
    <location>
        <begin position="51"/>
        <end position="128"/>
    </location>
</feature>
<keyword evidence="1" id="KW-0472">Membrane</keyword>
<dbReference type="InterPro" id="IPR003399">
    <property type="entry name" value="Mce/MlaD"/>
</dbReference>
<dbReference type="Pfam" id="PF02470">
    <property type="entry name" value="MlaD"/>
    <property type="match status" value="1"/>
</dbReference>
<gene>
    <name evidence="3" type="ORF">BA062_25175</name>
</gene>
<dbReference type="PANTHER" id="PTHR33371">
    <property type="entry name" value="INTERMEMBRANE PHOSPHOLIPID TRANSPORT SYSTEM BINDING PROTEIN MLAD-RELATED"/>
    <property type="match status" value="1"/>
</dbReference>
<evidence type="ECO:0000256" key="1">
    <source>
        <dbReference type="SAM" id="Phobius"/>
    </source>
</evidence>
<accession>A0A318LLG6</accession>
<feature type="transmembrane region" description="Helical" evidence="1">
    <location>
        <begin position="20"/>
        <end position="37"/>
    </location>
</feature>
<evidence type="ECO:0000259" key="2">
    <source>
        <dbReference type="Pfam" id="PF02470"/>
    </source>
</evidence>
<organism evidence="3 4">
    <name type="scientific">Prauserella flavalba</name>
    <dbReference type="NCBI Taxonomy" id="1477506"/>
    <lineage>
        <taxon>Bacteria</taxon>
        <taxon>Bacillati</taxon>
        <taxon>Actinomycetota</taxon>
        <taxon>Actinomycetes</taxon>
        <taxon>Pseudonocardiales</taxon>
        <taxon>Pseudonocardiaceae</taxon>
        <taxon>Prauserella</taxon>
    </lineage>
</organism>
<dbReference type="Proteomes" id="UP000247892">
    <property type="component" value="Unassembled WGS sequence"/>
</dbReference>
<evidence type="ECO:0000313" key="4">
    <source>
        <dbReference type="Proteomes" id="UP000247892"/>
    </source>
</evidence>
<evidence type="ECO:0000313" key="3">
    <source>
        <dbReference type="EMBL" id="PXY25471.1"/>
    </source>
</evidence>
<proteinExistence type="predicted"/>
<sequence>MRMFGRKGAGGRRKMAPAKIGVLMAVVTVAIGVALFNKDRIATMLSPGDVMRINFAQDYKLRENLTDVKVAGVPVGRVSSVEENGDGTAMVEVKIDDGVRGKLGKSPSAAIRPVTLLGGKYYVDLVPGGDKGTPDGDIPVARTTVPVELDKVARALQPSALDGARSTIAQLDKTLDNGGTAAIDELLADAPPVLVPAGQVLTAAQGTNPRTDLPNLVHNLESTGRVLTEQDGRLDSIVRDLSSTSSVLGNRARDIASAIETLPDTLHSANSGLSRLDTTLGKLRDTADSARPVARELNKTLEHADPVLVKARPLVSDVKNLLVDARPLVQDLVPASQRTTDVLRGLNGPVLDRVNGPINKFVLSPWNGTGPYTGSGSDRPFYQEVAFLAANLVREAVVSDRNGHVIMAHAGVGPGSVGGLPISFEQLVSQLIQMQVQKPEGGPR</sequence>
<keyword evidence="1" id="KW-1133">Transmembrane helix</keyword>
<keyword evidence="4" id="KW-1185">Reference proteome</keyword>
<dbReference type="AlphaFoldDB" id="A0A318LLG6"/>
<reference evidence="3 4" key="1">
    <citation type="submission" date="2016-07" db="EMBL/GenBank/DDBJ databases">
        <title>Draft genome sequence of Prauserella sp. YIM 121212, isolated from alkaline soil.</title>
        <authorList>
            <person name="Ruckert C."/>
            <person name="Albersmeier A."/>
            <person name="Jiang C.-L."/>
            <person name="Jiang Y."/>
            <person name="Kalinowski J."/>
            <person name="Schneider O."/>
            <person name="Winkler A."/>
            <person name="Zotchev S.B."/>
        </authorList>
    </citation>
    <scope>NUCLEOTIDE SEQUENCE [LARGE SCALE GENOMIC DNA]</scope>
    <source>
        <strain evidence="3 4">YIM 121212</strain>
    </source>
</reference>
<protein>
    <submittedName>
        <fullName evidence="3">Mammalian cell entry protein</fullName>
    </submittedName>
</protein>
<name>A0A318LLG6_9PSEU</name>
<keyword evidence="1" id="KW-0812">Transmembrane</keyword>
<dbReference type="PANTHER" id="PTHR33371:SF4">
    <property type="entry name" value="INTERMEMBRANE PHOSPHOLIPID TRANSPORT SYSTEM BINDING PROTEIN MLAD"/>
    <property type="match status" value="1"/>
</dbReference>